<accession>A0ABX7PES5</accession>
<gene>
    <name evidence="5" type="ORF">CFH99_01590</name>
</gene>
<reference evidence="5 6" key="1">
    <citation type="submission" date="2017-06" db="EMBL/GenBank/DDBJ databases">
        <title>Complete Genome Sequence of the Soil Carbazole-Degrading Bacterium Nocardioides aromaticivorans IC177.</title>
        <authorList>
            <person name="Vejarano F."/>
            <person name="Suzuki-Minakuchi C."/>
            <person name="Ohtsubo Y."/>
            <person name="Tsuda M."/>
            <person name="Okada K."/>
            <person name="Nojiri H."/>
        </authorList>
    </citation>
    <scope>NUCLEOTIDE SEQUENCE [LARGE SCALE GENOMIC DNA]</scope>
    <source>
        <strain evidence="5 6">IC177</strain>
    </source>
</reference>
<proteinExistence type="predicted"/>
<dbReference type="RefSeq" id="WP_207008178.1">
    <property type="nucleotide sequence ID" value="NZ_CP022295.1"/>
</dbReference>
<evidence type="ECO:0008006" key="7">
    <source>
        <dbReference type="Google" id="ProtNLM"/>
    </source>
</evidence>
<name>A0ABX7PES5_9ACTN</name>
<comment type="subcellular location">
    <subcellularLocation>
        <location evidence="1">Membrane</location>
    </subcellularLocation>
</comment>
<dbReference type="PANTHER" id="PTHR37042:SF4">
    <property type="entry name" value="OUTER MEMBRANE PROTEIN RV1973"/>
    <property type="match status" value="1"/>
</dbReference>
<evidence type="ECO:0000256" key="3">
    <source>
        <dbReference type="SAM" id="MobiDB-lite"/>
    </source>
</evidence>
<keyword evidence="6" id="KW-1185">Reference proteome</keyword>
<feature type="compositionally biased region" description="Low complexity" evidence="3">
    <location>
        <begin position="1"/>
        <end position="14"/>
    </location>
</feature>
<evidence type="ECO:0000313" key="6">
    <source>
        <dbReference type="Proteomes" id="UP000662818"/>
    </source>
</evidence>
<sequence length="198" mass="20006">MTTLTNLTNPTNLTKESAVGDGTTADGAVQDGGQAGRTATSAGRGARLVAVGAVLLAAAAALLLGVQAHRAAAEADARTDALAAARESVPELLGYDSATLDEDLADALAQTTGTFTSDYGAILDDVVKPQAKARRISTVARVSAAGVVRGDADRVVVLLFLTQTTTSGGDGETVAGSRVEVTMERAGDDWKIAGLRPV</sequence>
<feature type="transmembrane region" description="Helical" evidence="4">
    <location>
        <begin position="46"/>
        <end position="66"/>
    </location>
</feature>
<evidence type="ECO:0000256" key="2">
    <source>
        <dbReference type="ARBA" id="ARBA00023136"/>
    </source>
</evidence>
<feature type="compositionally biased region" description="Low complexity" evidence="3">
    <location>
        <begin position="25"/>
        <end position="39"/>
    </location>
</feature>
<keyword evidence="2 4" id="KW-0472">Membrane</keyword>
<evidence type="ECO:0000256" key="4">
    <source>
        <dbReference type="SAM" id="Phobius"/>
    </source>
</evidence>
<protein>
    <recommendedName>
        <fullName evidence="7">Mce-associated membrane protein</fullName>
    </recommendedName>
</protein>
<dbReference type="Proteomes" id="UP000662818">
    <property type="component" value="Chromosome"/>
</dbReference>
<evidence type="ECO:0000256" key="1">
    <source>
        <dbReference type="ARBA" id="ARBA00004370"/>
    </source>
</evidence>
<keyword evidence="4" id="KW-1133">Transmembrane helix</keyword>
<organism evidence="5 6">
    <name type="scientific">Nocardioides aromaticivorans</name>
    <dbReference type="NCBI Taxonomy" id="200618"/>
    <lineage>
        <taxon>Bacteria</taxon>
        <taxon>Bacillati</taxon>
        <taxon>Actinomycetota</taxon>
        <taxon>Actinomycetes</taxon>
        <taxon>Propionibacteriales</taxon>
        <taxon>Nocardioidaceae</taxon>
        <taxon>Nocardioides</taxon>
    </lineage>
</organism>
<dbReference type="EMBL" id="CP022295">
    <property type="protein sequence ID" value="QSR24316.1"/>
    <property type="molecule type" value="Genomic_DNA"/>
</dbReference>
<evidence type="ECO:0000313" key="5">
    <source>
        <dbReference type="EMBL" id="QSR24316.1"/>
    </source>
</evidence>
<keyword evidence="4" id="KW-0812">Transmembrane</keyword>
<dbReference type="PANTHER" id="PTHR37042">
    <property type="entry name" value="OUTER MEMBRANE PROTEIN RV1973"/>
    <property type="match status" value="1"/>
</dbReference>
<feature type="region of interest" description="Disordered" evidence="3">
    <location>
        <begin position="1"/>
        <end position="39"/>
    </location>
</feature>